<accession>A0A8S5S3N8</accession>
<dbReference type="PROSITE" id="PS50160">
    <property type="entry name" value="DNA_LIGASE_A3"/>
    <property type="match status" value="1"/>
</dbReference>
<dbReference type="InterPro" id="IPR050326">
    <property type="entry name" value="NAD_dep_DNA_ligaseB"/>
</dbReference>
<evidence type="ECO:0000256" key="7">
    <source>
        <dbReference type="ARBA" id="ARBA00023204"/>
    </source>
</evidence>
<dbReference type="PANTHER" id="PTHR47810:SF1">
    <property type="entry name" value="DNA LIGASE B"/>
    <property type="match status" value="1"/>
</dbReference>
<name>A0A8S5S3N8_9CAUD</name>
<evidence type="ECO:0000256" key="2">
    <source>
        <dbReference type="ARBA" id="ARBA00007572"/>
    </source>
</evidence>
<dbReference type="GO" id="GO:0006281">
    <property type="term" value="P:DNA repair"/>
    <property type="evidence" value="ECO:0007669"/>
    <property type="project" value="UniProtKB-KW"/>
</dbReference>
<dbReference type="GO" id="GO:0005524">
    <property type="term" value="F:ATP binding"/>
    <property type="evidence" value="ECO:0007669"/>
    <property type="project" value="InterPro"/>
</dbReference>
<dbReference type="SUPFAM" id="SSF56091">
    <property type="entry name" value="DNA ligase/mRNA capping enzyme, catalytic domain"/>
    <property type="match status" value="1"/>
</dbReference>
<evidence type="ECO:0000256" key="4">
    <source>
        <dbReference type="ARBA" id="ARBA00022598"/>
    </source>
</evidence>
<evidence type="ECO:0000313" key="9">
    <source>
        <dbReference type="EMBL" id="DAF45645.1"/>
    </source>
</evidence>
<dbReference type="Gene3D" id="2.40.50.140">
    <property type="entry name" value="Nucleic acid-binding proteins"/>
    <property type="match status" value="1"/>
</dbReference>
<dbReference type="Gene3D" id="3.30.1490.70">
    <property type="match status" value="1"/>
</dbReference>
<dbReference type="GO" id="GO:0003910">
    <property type="term" value="F:DNA ligase (ATP) activity"/>
    <property type="evidence" value="ECO:0007669"/>
    <property type="project" value="InterPro"/>
</dbReference>
<evidence type="ECO:0000256" key="3">
    <source>
        <dbReference type="ARBA" id="ARBA00013308"/>
    </source>
</evidence>
<comment type="cofactor">
    <cofactor evidence="1">
        <name>a divalent metal cation</name>
        <dbReference type="ChEBI" id="CHEBI:60240"/>
    </cofactor>
</comment>
<dbReference type="InterPro" id="IPR012340">
    <property type="entry name" value="NA-bd_OB-fold"/>
</dbReference>
<keyword evidence="4" id="KW-0436">Ligase</keyword>
<dbReference type="GO" id="GO:0006260">
    <property type="term" value="P:DNA replication"/>
    <property type="evidence" value="ECO:0007669"/>
    <property type="project" value="UniProtKB-KW"/>
</dbReference>
<evidence type="ECO:0000256" key="1">
    <source>
        <dbReference type="ARBA" id="ARBA00001968"/>
    </source>
</evidence>
<dbReference type="SUPFAM" id="SSF50249">
    <property type="entry name" value="Nucleic acid-binding proteins"/>
    <property type="match status" value="1"/>
</dbReference>
<dbReference type="Pfam" id="PF01068">
    <property type="entry name" value="DNA_ligase_A_M"/>
    <property type="match status" value="1"/>
</dbReference>
<reference evidence="9" key="1">
    <citation type="journal article" date="2021" name="Proc. Natl. Acad. Sci. U.S.A.">
        <title>A Catalog of Tens of Thousands of Viruses from Human Metagenomes Reveals Hidden Associations with Chronic Diseases.</title>
        <authorList>
            <person name="Tisza M.J."/>
            <person name="Buck C.B."/>
        </authorList>
    </citation>
    <scope>NUCLEOTIDE SEQUENCE</scope>
    <source>
        <strain evidence="9">CtJ7x27</strain>
    </source>
</reference>
<keyword evidence="5" id="KW-0235">DNA replication</keyword>
<proteinExistence type="inferred from homology"/>
<dbReference type="GO" id="GO:0006310">
    <property type="term" value="P:DNA recombination"/>
    <property type="evidence" value="ECO:0007669"/>
    <property type="project" value="InterPro"/>
</dbReference>
<protein>
    <recommendedName>
        <fullName evidence="3">DNA ligase</fullName>
    </recommendedName>
</protein>
<feature type="domain" description="ATP-dependent DNA ligase family profile" evidence="8">
    <location>
        <begin position="117"/>
        <end position="188"/>
    </location>
</feature>
<dbReference type="PANTHER" id="PTHR47810">
    <property type="entry name" value="DNA LIGASE"/>
    <property type="match status" value="1"/>
</dbReference>
<evidence type="ECO:0000256" key="5">
    <source>
        <dbReference type="ARBA" id="ARBA00022705"/>
    </source>
</evidence>
<keyword evidence="6" id="KW-0227">DNA damage</keyword>
<dbReference type="Gene3D" id="3.30.470.30">
    <property type="entry name" value="DNA ligase/mRNA capping enzyme"/>
    <property type="match status" value="1"/>
</dbReference>
<dbReference type="EMBL" id="BK032517">
    <property type="protein sequence ID" value="DAF45645.1"/>
    <property type="molecule type" value="Genomic_DNA"/>
</dbReference>
<comment type="similarity">
    <text evidence="2">Belongs to the ATP-dependent DNA ligase family.</text>
</comment>
<organism evidence="9">
    <name type="scientific">Siphoviridae sp. ctJ7x27</name>
    <dbReference type="NCBI Taxonomy" id="2827835"/>
    <lineage>
        <taxon>Viruses</taxon>
        <taxon>Duplodnaviria</taxon>
        <taxon>Heunggongvirae</taxon>
        <taxon>Uroviricota</taxon>
        <taxon>Caudoviricetes</taxon>
    </lineage>
</organism>
<evidence type="ECO:0000259" key="8">
    <source>
        <dbReference type="PROSITE" id="PS50160"/>
    </source>
</evidence>
<dbReference type="Pfam" id="PF14743">
    <property type="entry name" value="DNA_ligase_OB_2"/>
    <property type="match status" value="1"/>
</dbReference>
<dbReference type="InterPro" id="IPR012310">
    <property type="entry name" value="DNA_ligase_ATP-dep_cent"/>
</dbReference>
<keyword evidence="7" id="KW-0234">DNA repair</keyword>
<dbReference type="InterPro" id="IPR029319">
    <property type="entry name" value="DNA_ligase_OB"/>
</dbReference>
<sequence>MKPMLAKDWVREKLLFPVLLQPKIDGVRAINNEGRFTGRSLKPFGNRFITEMFSQEFLHGLDGEVTVGDVTASDVCRKTTSAVSTIDGQPQIMWNLFDYFGGGAEKEKYSFRYEMLKDRVQGIVKQYPGSENFLQVVDSYEINNMRDLDDVVATFLEQGYEGAIIRSPFAPYKYGRSTLKEQGLLRIKLFEDAEAKVIELTEAMSNENEATINALGYIERSSHQANKVPKGMLGNMKCVDLETGEYITVGPGNMTHEERKLYWERQDLLVGKTIKYKFFPKGVKDKPRFPTFLGFRDAADLEAE</sequence>
<evidence type="ECO:0000256" key="6">
    <source>
        <dbReference type="ARBA" id="ARBA00022763"/>
    </source>
</evidence>